<dbReference type="SUPFAM" id="SSF52540">
    <property type="entry name" value="P-loop containing nucleoside triphosphate hydrolases"/>
    <property type="match status" value="1"/>
</dbReference>
<dbReference type="GO" id="GO:0044209">
    <property type="term" value="P:AMP salvage"/>
    <property type="evidence" value="ECO:0007669"/>
    <property type="project" value="UniProtKB-UniRule"/>
</dbReference>
<keyword evidence="1 5" id="KW-0808">Transferase</keyword>
<dbReference type="Gene3D" id="3.40.50.300">
    <property type="entry name" value="P-loop containing nucleotide triphosphate hydrolases"/>
    <property type="match status" value="1"/>
</dbReference>
<sequence>MRLIFHGPPGVGKGTQAERISIAENLNHVSSGDLLRTAVDAKTEIGLKAREYIENGLLVPDELIVNIVAEKINSAECKNGFILDGFPRNLSQAKVLDSTLEKVEKKIDRVFSFTASEEVIITRIAGRRICKSCGAQYHELFSPPLKENVCDKCSSKLYQRKDDYPETIKVRLKVYKEQTETLIDYYNQKGILIEVNCNGGKKEIQQNILTGLHSMSEKERDTE</sequence>
<feature type="binding site" evidence="5">
    <location>
        <position position="133"/>
    </location>
    <ligand>
        <name>Zn(2+)</name>
        <dbReference type="ChEBI" id="CHEBI:29105"/>
        <note>structural</note>
    </ligand>
</feature>
<reference evidence="10" key="1">
    <citation type="journal article" date="2017" name="Environ. Microbiol. Rep.">
        <title>Genetic Diversity of Marine Anaerobic Ammonium-Oxidizing Bacteria as Revealed by Genomic and Proteomic Analyses of 'Candidatus Scalindua japonica'.</title>
        <authorList>
            <person name="Oshiki M."/>
            <person name="Mizuto K."/>
            <person name="Kimura Z."/>
            <person name="Kindaichi T."/>
            <person name="Satoh H."/>
            <person name="Okabe S."/>
        </authorList>
    </citation>
    <scope>NUCLEOTIDE SEQUENCE [LARGE SCALE GENOMIC DNA]</scope>
    <source>
        <strain evidence="10">husup-a2</strain>
    </source>
</reference>
<dbReference type="Pfam" id="PF05191">
    <property type="entry name" value="ADK_lid"/>
    <property type="match status" value="1"/>
</dbReference>
<dbReference type="PRINTS" id="PR00094">
    <property type="entry name" value="ADENYLTKNASE"/>
</dbReference>
<evidence type="ECO:0000256" key="7">
    <source>
        <dbReference type="RuleBase" id="RU003331"/>
    </source>
</evidence>
<dbReference type="InterPro" id="IPR006259">
    <property type="entry name" value="Adenyl_kin_sub"/>
</dbReference>
<evidence type="ECO:0000313" key="9">
    <source>
        <dbReference type="EMBL" id="GAX62277.1"/>
    </source>
</evidence>
<dbReference type="InterPro" id="IPR000850">
    <property type="entry name" value="Adenylat/UMP-CMP_kin"/>
</dbReference>
<keyword evidence="5" id="KW-0963">Cytoplasm</keyword>
<evidence type="ECO:0000256" key="3">
    <source>
        <dbReference type="ARBA" id="ARBA00022741"/>
    </source>
</evidence>
<dbReference type="InterPro" id="IPR027417">
    <property type="entry name" value="P-loop_NTPase"/>
</dbReference>
<dbReference type="Proteomes" id="UP000218542">
    <property type="component" value="Unassembled WGS sequence"/>
</dbReference>
<dbReference type="NCBIfam" id="NF011100">
    <property type="entry name" value="PRK14527.1"/>
    <property type="match status" value="1"/>
</dbReference>
<dbReference type="AlphaFoldDB" id="A0A286U2C7"/>
<comment type="pathway">
    <text evidence="5">Purine metabolism; AMP biosynthesis via salvage pathway; AMP from ADP: step 1/1.</text>
</comment>
<evidence type="ECO:0000256" key="4">
    <source>
        <dbReference type="ARBA" id="ARBA00022777"/>
    </source>
</evidence>
<gene>
    <name evidence="5" type="primary">adk</name>
    <name evidence="9" type="ORF">SCALIN_C29_0061</name>
</gene>
<feature type="binding site" evidence="5">
    <location>
        <position position="160"/>
    </location>
    <ligand>
        <name>AMP</name>
        <dbReference type="ChEBI" id="CHEBI:456215"/>
    </ligand>
</feature>
<dbReference type="RefSeq" id="WP_096895663.1">
    <property type="nucleotide sequence ID" value="NZ_BAOS01000029.1"/>
</dbReference>
<evidence type="ECO:0000259" key="8">
    <source>
        <dbReference type="Pfam" id="PF05191"/>
    </source>
</evidence>
<accession>A0A286U2C7</accession>
<evidence type="ECO:0000256" key="1">
    <source>
        <dbReference type="ARBA" id="ARBA00022679"/>
    </source>
</evidence>
<dbReference type="EMBL" id="BAOS01000029">
    <property type="protein sequence ID" value="GAX62277.1"/>
    <property type="molecule type" value="Genomic_DNA"/>
</dbReference>
<feature type="region of interest" description="NMP" evidence="5">
    <location>
        <begin position="30"/>
        <end position="59"/>
    </location>
</feature>
<feature type="binding site" evidence="5">
    <location>
        <position position="36"/>
    </location>
    <ligand>
        <name>AMP</name>
        <dbReference type="ChEBI" id="CHEBI:456215"/>
    </ligand>
</feature>
<dbReference type="PROSITE" id="PS00113">
    <property type="entry name" value="ADENYLATE_KINASE"/>
    <property type="match status" value="1"/>
</dbReference>
<feature type="binding site" evidence="5">
    <location>
        <begin position="85"/>
        <end position="88"/>
    </location>
    <ligand>
        <name>AMP</name>
        <dbReference type="ChEBI" id="CHEBI:456215"/>
    </ligand>
</feature>
<feature type="binding site" evidence="5">
    <location>
        <position position="130"/>
    </location>
    <ligand>
        <name>Zn(2+)</name>
        <dbReference type="ChEBI" id="CHEBI:29105"/>
        <note>structural</note>
    </ligand>
</feature>
<dbReference type="InterPro" id="IPR033690">
    <property type="entry name" value="Adenylat_kinase_CS"/>
</dbReference>
<dbReference type="NCBIfam" id="TIGR01351">
    <property type="entry name" value="adk"/>
    <property type="match status" value="1"/>
</dbReference>
<evidence type="ECO:0000256" key="5">
    <source>
        <dbReference type="HAMAP-Rule" id="MF_00235"/>
    </source>
</evidence>
<feature type="region of interest" description="LID" evidence="5">
    <location>
        <begin position="126"/>
        <end position="163"/>
    </location>
</feature>
<dbReference type="NCBIfam" id="NF001380">
    <property type="entry name" value="PRK00279.1-2"/>
    <property type="match status" value="1"/>
</dbReference>
<feature type="binding site" evidence="5">
    <location>
        <begin position="57"/>
        <end position="59"/>
    </location>
    <ligand>
        <name>AMP</name>
        <dbReference type="ChEBI" id="CHEBI:456215"/>
    </ligand>
</feature>
<dbReference type="InterPro" id="IPR007862">
    <property type="entry name" value="Adenylate_kinase_lid-dom"/>
</dbReference>
<evidence type="ECO:0000313" key="10">
    <source>
        <dbReference type="Proteomes" id="UP000218542"/>
    </source>
</evidence>
<proteinExistence type="inferred from homology"/>
<dbReference type="GO" id="GO:0005524">
    <property type="term" value="F:ATP binding"/>
    <property type="evidence" value="ECO:0007669"/>
    <property type="project" value="UniProtKB-UniRule"/>
</dbReference>
<protein>
    <recommendedName>
        <fullName evidence="5 7">Adenylate kinase</fullName>
        <shortName evidence="5">AK</shortName>
        <ecNumber evidence="5 7">2.7.4.3</ecNumber>
    </recommendedName>
    <alternativeName>
        <fullName evidence="5">ATP-AMP transphosphorylase</fullName>
    </alternativeName>
    <alternativeName>
        <fullName evidence="5">ATP:AMP phosphotransferase</fullName>
    </alternativeName>
    <alternativeName>
        <fullName evidence="5">Adenylate monophosphate kinase</fullName>
    </alternativeName>
</protein>
<dbReference type="PANTHER" id="PTHR23359">
    <property type="entry name" value="NUCLEOTIDE KINASE"/>
    <property type="match status" value="1"/>
</dbReference>
<comment type="function">
    <text evidence="5">Catalyzes the reversible transfer of the terminal phosphate group between ATP and AMP. Plays an important role in cellular energy homeostasis and in adenine nucleotide metabolism.</text>
</comment>
<comment type="similarity">
    <text evidence="5 6">Belongs to the adenylate kinase family.</text>
</comment>
<evidence type="ECO:0000256" key="2">
    <source>
        <dbReference type="ARBA" id="ARBA00022727"/>
    </source>
</evidence>
<keyword evidence="5" id="KW-0479">Metal-binding</keyword>
<dbReference type="HAMAP" id="MF_00235">
    <property type="entry name" value="Adenylate_kinase_Adk"/>
    <property type="match status" value="1"/>
</dbReference>
<dbReference type="OrthoDB" id="9805030at2"/>
<dbReference type="NCBIfam" id="NF001381">
    <property type="entry name" value="PRK00279.1-3"/>
    <property type="match status" value="1"/>
</dbReference>
<feature type="binding site" evidence="5">
    <location>
        <begin position="10"/>
        <end position="15"/>
    </location>
    <ligand>
        <name>ATP</name>
        <dbReference type="ChEBI" id="CHEBI:30616"/>
    </ligand>
</feature>
<keyword evidence="4 5" id="KW-0418">Kinase</keyword>
<keyword evidence="5" id="KW-0862">Zinc</keyword>
<keyword evidence="3 5" id="KW-0547">Nucleotide-binding</keyword>
<keyword evidence="2 5" id="KW-0545">Nucleotide biosynthesis</keyword>
<feature type="binding site" evidence="5">
    <location>
        <position position="92"/>
    </location>
    <ligand>
        <name>AMP</name>
        <dbReference type="ChEBI" id="CHEBI:456215"/>
    </ligand>
</feature>
<keyword evidence="5 7" id="KW-0067">ATP-binding</keyword>
<comment type="caution">
    <text evidence="5">Lacks conserved residue(s) required for the propagation of feature annotation.</text>
</comment>
<dbReference type="GO" id="GO:0004017">
    <property type="term" value="F:AMP kinase activity"/>
    <property type="evidence" value="ECO:0007669"/>
    <property type="project" value="UniProtKB-UniRule"/>
</dbReference>
<dbReference type="UniPathway" id="UPA00588">
    <property type="reaction ID" value="UER00649"/>
</dbReference>
<comment type="caution">
    <text evidence="9">The sequence shown here is derived from an EMBL/GenBank/DDBJ whole genome shotgun (WGS) entry which is preliminary data.</text>
</comment>
<comment type="domain">
    <text evidence="5">Consists of three domains, a large central CORE domain and two small peripheral domains, NMPbind and LID, which undergo movements during catalysis. The LID domain closes over the site of phosphoryl transfer upon ATP binding. Assembling and dissambling the active center during each catalytic cycle provides an effective means to prevent ATP hydrolysis. Some bacteria have evolved a zinc-coordinating structure that stabilizes the LID domain.</text>
</comment>
<evidence type="ECO:0000256" key="6">
    <source>
        <dbReference type="RuleBase" id="RU003330"/>
    </source>
</evidence>
<dbReference type="CDD" id="cd01428">
    <property type="entry name" value="ADK"/>
    <property type="match status" value="1"/>
</dbReference>
<comment type="catalytic activity">
    <reaction evidence="5 7">
        <text>AMP + ATP = 2 ADP</text>
        <dbReference type="Rhea" id="RHEA:12973"/>
        <dbReference type="ChEBI" id="CHEBI:30616"/>
        <dbReference type="ChEBI" id="CHEBI:456215"/>
        <dbReference type="ChEBI" id="CHEBI:456216"/>
        <dbReference type="EC" id="2.7.4.3"/>
    </reaction>
</comment>
<organism evidence="9 10">
    <name type="scientific">Candidatus Scalindua japonica</name>
    <dbReference type="NCBI Taxonomy" id="1284222"/>
    <lineage>
        <taxon>Bacteria</taxon>
        <taxon>Pseudomonadati</taxon>
        <taxon>Planctomycetota</taxon>
        <taxon>Candidatus Brocadiia</taxon>
        <taxon>Candidatus Brocadiales</taxon>
        <taxon>Candidatus Scalinduaceae</taxon>
        <taxon>Candidatus Scalindua</taxon>
    </lineage>
</organism>
<name>A0A286U2C7_9BACT</name>
<dbReference type="GO" id="GO:0005737">
    <property type="term" value="C:cytoplasm"/>
    <property type="evidence" value="ECO:0007669"/>
    <property type="project" value="UniProtKB-SubCell"/>
</dbReference>
<feature type="binding site" evidence="5">
    <location>
        <position position="153"/>
    </location>
    <ligand>
        <name>Zn(2+)</name>
        <dbReference type="ChEBI" id="CHEBI:29105"/>
        <note>structural</note>
    </ligand>
</feature>
<dbReference type="Pfam" id="PF00406">
    <property type="entry name" value="ADK"/>
    <property type="match status" value="1"/>
</dbReference>
<feature type="domain" description="Adenylate kinase active site lid" evidence="8">
    <location>
        <begin position="127"/>
        <end position="162"/>
    </location>
</feature>
<comment type="subunit">
    <text evidence="5 7">Monomer.</text>
</comment>
<keyword evidence="10" id="KW-1185">Reference proteome</keyword>
<comment type="subcellular location">
    <subcellularLocation>
        <location evidence="5 7">Cytoplasm</location>
    </subcellularLocation>
</comment>
<feature type="binding site" evidence="5">
    <location>
        <position position="127"/>
    </location>
    <ligand>
        <name>ATP</name>
        <dbReference type="ChEBI" id="CHEBI:30616"/>
    </ligand>
</feature>
<feature type="binding site" evidence="5">
    <location>
        <position position="31"/>
    </location>
    <ligand>
        <name>AMP</name>
        <dbReference type="ChEBI" id="CHEBI:456215"/>
    </ligand>
</feature>
<feature type="binding site" evidence="5">
    <location>
        <position position="150"/>
    </location>
    <ligand>
        <name>Zn(2+)</name>
        <dbReference type="ChEBI" id="CHEBI:29105"/>
        <note>structural</note>
    </ligand>
</feature>
<dbReference type="EC" id="2.7.4.3" evidence="5 7"/>
<feature type="binding site" evidence="5">
    <location>
        <position position="199"/>
    </location>
    <ligand>
        <name>ATP</name>
        <dbReference type="ChEBI" id="CHEBI:30616"/>
    </ligand>
</feature>
<dbReference type="FunFam" id="3.40.50.300:FF:000106">
    <property type="entry name" value="Adenylate kinase mitochondrial"/>
    <property type="match status" value="1"/>
</dbReference>
<feature type="binding site" evidence="5">
    <location>
        <position position="171"/>
    </location>
    <ligand>
        <name>AMP</name>
        <dbReference type="ChEBI" id="CHEBI:456215"/>
    </ligand>
</feature>
<dbReference type="GO" id="GO:0008270">
    <property type="term" value="F:zinc ion binding"/>
    <property type="evidence" value="ECO:0007669"/>
    <property type="project" value="UniProtKB-UniRule"/>
</dbReference>